<sequence>MSNYDAQQLFADPLQIGHLLDSTDATDILSLAKPTSGHQEELNTLERKLSVLKDTLQARSQWHPPATSNPIPCSTDYLDLSDLSTAVGLISDVVKYSNPSSQLTPQKAFASKQWTWDPLWREFFTPSQRDGVKTSTYLSRWFFDPRREIWTHANMADSGLLPDEAQLRLGSWQDWTWDAGCGEWGLDVSHELEEDLRKEGARLCIFASRWQEREGVWMYVGARGG</sequence>
<evidence type="ECO:0000313" key="2">
    <source>
        <dbReference type="Proteomes" id="UP000758155"/>
    </source>
</evidence>
<name>A0A9P4X2F7_9PLEO</name>
<comment type="caution">
    <text evidence="1">The sequence shown here is derived from an EMBL/GenBank/DDBJ whole genome shotgun (WGS) entry which is preliminary data.</text>
</comment>
<organism evidence="1 2">
    <name type="scientific">Didymella heteroderae</name>
    <dbReference type="NCBI Taxonomy" id="1769908"/>
    <lineage>
        <taxon>Eukaryota</taxon>
        <taxon>Fungi</taxon>
        <taxon>Dikarya</taxon>
        <taxon>Ascomycota</taxon>
        <taxon>Pezizomycotina</taxon>
        <taxon>Dothideomycetes</taxon>
        <taxon>Pleosporomycetidae</taxon>
        <taxon>Pleosporales</taxon>
        <taxon>Pleosporineae</taxon>
        <taxon>Didymellaceae</taxon>
        <taxon>Didymella</taxon>
    </lineage>
</organism>
<evidence type="ECO:0000313" key="1">
    <source>
        <dbReference type="EMBL" id="KAF3048054.1"/>
    </source>
</evidence>
<dbReference type="OrthoDB" id="3788449at2759"/>
<protein>
    <submittedName>
        <fullName evidence="1">Uncharacterized protein</fullName>
    </submittedName>
</protein>
<keyword evidence="2" id="KW-1185">Reference proteome</keyword>
<accession>A0A9P4X2F7</accession>
<dbReference type="Proteomes" id="UP000758155">
    <property type="component" value="Unassembled WGS sequence"/>
</dbReference>
<reference evidence="1" key="1">
    <citation type="submission" date="2019-04" db="EMBL/GenBank/DDBJ databases">
        <title>Sequencing of skin fungus with MAO and IRED activity.</title>
        <authorList>
            <person name="Marsaioli A.J."/>
            <person name="Bonatto J.M.C."/>
            <person name="Reis Junior O."/>
        </authorList>
    </citation>
    <scope>NUCLEOTIDE SEQUENCE</scope>
    <source>
        <strain evidence="1">28M1</strain>
    </source>
</reference>
<gene>
    <name evidence="1" type="ORF">E8E12_008759</name>
</gene>
<dbReference type="EMBL" id="SWKV01000001">
    <property type="protein sequence ID" value="KAF3048054.1"/>
    <property type="molecule type" value="Genomic_DNA"/>
</dbReference>
<proteinExistence type="predicted"/>
<dbReference type="AlphaFoldDB" id="A0A9P4X2F7"/>